<dbReference type="Pfam" id="PF08164">
    <property type="entry name" value="TRAUB"/>
    <property type="match status" value="1"/>
</dbReference>
<dbReference type="Pfam" id="PF02854">
    <property type="entry name" value="MIF4G"/>
    <property type="match status" value="1"/>
</dbReference>
<organism evidence="4 5">
    <name type="scientific">Prunus avium</name>
    <name type="common">Cherry</name>
    <name type="synonym">Cerasus avium</name>
    <dbReference type="NCBI Taxonomy" id="42229"/>
    <lineage>
        <taxon>Eukaryota</taxon>
        <taxon>Viridiplantae</taxon>
        <taxon>Streptophyta</taxon>
        <taxon>Embryophyta</taxon>
        <taxon>Tracheophyta</taxon>
        <taxon>Spermatophyta</taxon>
        <taxon>Magnoliopsida</taxon>
        <taxon>eudicotyledons</taxon>
        <taxon>Gunneridae</taxon>
        <taxon>Pentapetalae</taxon>
        <taxon>rosids</taxon>
        <taxon>fabids</taxon>
        <taxon>Rosales</taxon>
        <taxon>Rosaceae</taxon>
        <taxon>Amygdaloideae</taxon>
        <taxon>Amygdaleae</taxon>
        <taxon>Prunus</taxon>
    </lineage>
</organism>
<evidence type="ECO:0000256" key="2">
    <source>
        <dbReference type="SAM" id="MobiDB-lite"/>
    </source>
</evidence>
<keyword evidence="4" id="KW-1185">Reference proteome</keyword>
<dbReference type="InterPro" id="IPR012617">
    <property type="entry name" value="AATF_C"/>
</dbReference>
<feature type="region of interest" description="Disordered" evidence="2">
    <location>
        <begin position="256"/>
        <end position="278"/>
    </location>
</feature>
<feature type="compositionally biased region" description="Acidic residues" evidence="2">
    <location>
        <begin position="306"/>
        <end position="343"/>
    </location>
</feature>
<comment type="similarity">
    <text evidence="1">Belongs to the AATF family.</text>
</comment>
<dbReference type="InterPro" id="IPR016024">
    <property type="entry name" value="ARM-type_fold"/>
</dbReference>
<feature type="domain" description="MIF4G" evidence="3">
    <location>
        <begin position="1"/>
        <end position="229"/>
    </location>
</feature>
<evidence type="ECO:0000313" key="5">
    <source>
        <dbReference type="RefSeq" id="XP_021819778.1"/>
    </source>
</evidence>
<dbReference type="GO" id="GO:0005730">
    <property type="term" value="C:nucleolus"/>
    <property type="evidence" value="ECO:0007669"/>
    <property type="project" value="TreeGrafter"/>
</dbReference>
<dbReference type="KEGG" id="pavi:110761589"/>
<name>A0A6P5T0W9_PRUAV</name>
<dbReference type="PANTHER" id="PTHR15565">
    <property type="entry name" value="AATF PROTEIN APOPTOSIS ANTAGONIZING TRANSCRIPTION FACTOR"/>
    <property type="match status" value="1"/>
</dbReference>
<dbReference type="GO" id="GO:0003723">
    <property type="term" value="F:RNA binding"/>
    <property type="evidence" value="ECO:0007669"/>
    <property type="project" value="InterPro"/>
</dbReference>
<dbReference type="Proteomes" id="UP000515124">
    <property type="component" value="Unplaced"/>
</dbReference>
<evidence type="ECO:0000313" key="4">
    <source>
        <dbReference type="Proteomes" id="UP000515124"/>
    </source>
</evidence>
<dbReference type="Gene3D" id="1.25.40.180">
    <property type="match status" value="1"/>
</dbReference>
<proteinExistence type="inferred from homology"/>
<protein>
    <submittedName>
        <fullName evidence="5">Protein AATF-like isoform X1</fullName>
    </submittedName>
</protein>
<reference evidence="5" key="1">
    <citation type="submission" date="2025-08" db="UniProtKB">
        <authorList>
            <consortium name="RefSeq"/>
        </authorList>
    </citation>
    <scope>IDENTIFICATION</scope>
</reference>
<accession>A0A6P5T0W9</accession>
<sequence length="683" mass="77737">MSSWKSLLLRIGEKSPDYGTSSDPKEHIETCFGVLRRELEHSPNEVSQFLLQCAEQLPHKTSLYGTVIGLLNLENEEFVRKVVENTQSNFQDALDSGNCNRIRLLMRFLTVMMCSKVIHPSSLVVVFETLLSSAATTVDEEKGNPSWQSRADFYITCILSCLSWGGADLIEQVPEEIERVMVGVEAYLSKRKRVSDTGLSAFEDDDENVREPNDKDFLEDLWGRIQVLSSNGWKLDSVPRPHLSFEAQLVDGKSHEFGPISCPDQPDPPSTISSITCGKQKHDAELIYPQRIRRLNIFPASKTEMEQEEDDFDDEQEEEEESEDEEEEEEEDGEEEEENGDGQDDNKDAEMEELEKEYVSLRHQEQDILKNLKHHKDEDLLKGQAVKNQKALWDKTLEFRFLLQKAFSSSNRLPQEPVRSLFCDSHEGVNAAYSDLVNSSKRTLDSLVELEEALLEKNPSIVQATDSESARSKHSESSNNVDADGDEDWSWISQLLSSIATFRNKSIDKWQRKTQVTTGAAAIKSQLHAFNQNISEQVASYMRDPSRMVKQMQMRRSAVGVFGIVPEGENTPKGEETQCDVGAQADGDPELLDDSEFYQQLLKEFFETIDPTSSETAFYSLKKLHTKKRKIVDRRASKSRKIRYNVHEKIVNFLAPERMTLPTMVPDLNNLFGLKNQKRASVV</sequence>
<dbReference type="SMART" id="SM00543">
    <property type="entry name" value="MIF4G"/>
    <property type="match status" value="1"/>
</dbReference>
<dbReference type="InterPro" id="IPR039223">
    <property type="entry name" value="AATF/Bfr2"/>
</dbReference>
<dbReference type="RefSeq" id="XP_021819778.1">
    <property type="nucleotide sequence ID" value="XM_021964086.1"/>
</dbReference>
<gene>
    <name evidence="5" type="primary">LOC110761589</name>
</gene>
<dbReference type="GeneID" id="110761589"/>
<dbReference type="InterPro" id="IPR003890">
    <property type="entry name" value="MIF4G-like_typ-3"/>
</dbReference>
<dbReference type="SUPFAM" id="SSF48371">
    <property type="entry name" value="ARM repeat"/>
    <property type="match status" value="1"/>
</dbReference>
<evidence type="ECO:0000259" key="3">
    <source>
        <dbReference type="SMART" id="SM00543"/>
    </source>
</evidence>
<dbReference type="FunFam" id="1.25.40.180:FF:000040">
    <property type="entry name" value="Nuclear cap-binding protein subunit 1"/>
    <property type="match status" value="1"/>
</dbReference>
<dbReference type="InterPro" id="IPR025160">
    <property type="entry name" value="AATF"/>
</dbReference>
<dbReference type="AlphaFoldDB" id="A0A6P5T0W9"/>
<dbReference type="PANTHER" id="PTHR15565:SF0">
    <property type="entry name" value="PROTEIN AATF"/>
    <property type="match status" value="1"/>
</dbReference>
<feature type="region of interest" description="Disordered" evidence="2">
    <location>
        <begin position="297"/>
        <end position="346"/>
    </location>
</feature>
<feature type="region of interest" description="Disordered" evidence="2">
    <location>
        <begin position="461"/>
        <end position="484"/>
    </location>
</feature>
<evidence type="ECO:0000256" key="1">
    <source>
        <dbReference type="ARBA" id="ARBA00008966"/>
    </source>
</evidence>
<dbReference type="Pfam" id="PF13339">
    <property type="entry name" value="AATF-Che1"/>
    <property type="match status" value="1"/>
</dbReference>